<sequence length="401" mass="43121">MRRLTSPAFGLLQLVITPVMPAWIVVMTLLTPGGRYHDPGIALVYLAVYLVVRFGQSGLYVLMRPDMTARQRWHSWLVGTPAAVFMNIVLLCPTRYWALFKLRDNAWQSRGLTAKSVLPRAGSAETGGTAGLALQQRWFSFEGSIGAAPGIRWLSRRNIRTIIGHRGRNHGFRHSRSDLGLLLLISTTHARASLPPCQGGQLRVRAPPLRNTRGQMFTRTTDRTLFTRGTAMFVSALTAGAIFTASTGAHAAEATPRTTAPVSAGITAPAAAADDSADDAQWEALLNSMLSVPEDVLAQGDEATAAYLKQQQQIRKPGQPLVGFGWPSFGCLGAVAVAIGTNLLPAAKMVKIVKVAKRVGVKRIVSAIKAIRKGKGHTLANDLQWVGAQLLGLEGVKAACH</sequence>
<keyword evidence="1" id="KW-0812">Transmembrane</keyword>
<evidence type="ECO:0000313" key="2">
    <source>
        <dbReference type="EMBL" id="GAA2219568.1"/>
    </source>
</evidence>
<feature type="transmembrane region" description="Helical" evidence="1">
    <location>
        <begin position="42"/>
        <end position="63"/>
    </location>
</feature>
<evidence type="ECO:0000313" key="3">
    <source>
        <dbReference type="Proteomes" id="UP001501474"/>
    </source>
</evidence>
<accession>A0ABP5PYM4</accession>
<keyword evidence="1" id="KW-1133">Transmembrane helix</keyword>
<evidence type="ECO:0000256" key="1">
    <source>
        <dbReference type="SAM" id="Phobius"/>
    </source>
</evidence>
<dbReference type="Proteomes" id="UP001501474">
    <property type="component" value="Unassembled WGS sequence"/>
</dbReference>
<protein>
    <submittedName>
        <fullName evidence="2">Uncharacterized protein</fullName>
    </submittedName>
</protein>
<feature type="transmembrane region" description="Helical" evidence="1">
    <location>
        <begin position="75"/>
        <end position="98"/>
    </location>
</feature>
<feature type="transmembrane region" description="Helical" evidence="1">
    <location>
        <begin position="7"/>
        <end position="30"/>
    </location>
</feature>
<dbReference type="RefSeq" id="WP_234848920.1">
    <property type="nucleotide sequence ID" value="NZ_BAAART010000011.1"/>
</dbReference>
<keyword evidence="1" id="KW-0472">Membrane</keyword>
<reference evidence="3" key="1">
    <citation type="journal article" date="2019" name="Int. J. Syst. Evol. Microbiol.">
        <title>The Global Catalogue of Microorganisms (GCM) 10K type strain sequencing project: providing services to taxonomists for standard genome sequencing and annotation.</title>
        <authorList>
            <consortium name="The Broad Institute Genomics Platform"/>
            <consortium name="The Broad Institute Genome Sequencing Center for Infectious Disease"/>
            <person name="Wu L."/>
            <person name="Ma J."/>
        </authorList>
    </citation>
    <scope>NUCLEOTIDE SEQUENCE [LARGE SCALE GENOMIC DNA]</scope>
    <source>
        <strain evidence="3">JCM 3053</strain>
    </source>
</reference>
<keyword evidence="3" id="KW-1185">Reference proteome</keyword>
<dbReference type="EMBL" id="BAAART010000011">
    <property type="protein sequence ID" value="GAA2219568.1"/>
    <property type="molecule type" value="Genomic_DNA"/>
</dbReference>
<proteinExistence type="predicted"/>
<feature type="transmembrane region" description="Helical" evidence="1">
    <location>
        <begin position="324"/>
        <end position="344"/>
    </location>
</feature>
<name>A0ABP5PYM4_9ACTN</name>
<organism evidence="2 3">
    <name type="scientific">Streptomyces indiaensis</name>
    <dbReference type="NCBI Taxonomy" id="284033"/>
    <lineage>
        <taxon>Bacteria</taxon>
        <taxon>Bacillati</taxon>
        <taxon>Actinomycetota</taxon>
        <taxon>Actinomycetes</taxon>
        <taxon>Kitasatosporales</taxon>
        <taxon>Streptomycetaceae</taxon>
        <taxon>Streptomyces</taxon>
    </lineage>
</organism>
<gene>
    <name evidence="2" type="ORF">GCM10010104_06230</name>
</gene>
<comment type="caution">
    <text evidence="2">The sequence shown here is derived from an EMBL/GenBank/DDBJ whole genome shotgun (WGS) entry which is preliminary data.</text>
</comment>